<keyword evidence="3" id="KW-1185">Reference proteome</keyword>
<dbReference type="EMBL" id="AP017424">
    <property type="protein sequence ID" value="BAU86768.1"/>
    <property type="molecule type" value="Genomic_DNA"/>
</dbReference>
<evidence type="ECO:0000313" key="3">
    <source>
        <dbReference type="Proteomes" id="UP000217676"/>
    </source>
</evidence>
<dbReference type="Proteomes" id="UP000217676">
    <property type="component" value="Chromosome"/>
</dbReference>
<dbReference type="Gene3D" id="1.10.620.20">
    <property type="entry name" value="Ribonucleotide Reductase, subunit A"/>
    <property type="match status" value="1"/>
</dbReference>
<accession>A0A169P7Q8</accession>
<protein>
    <submittedName>
        <fullName evidence="2">Membrane protein</fullName>
    </submittedName>
</protein>
<evidence type="ECO:0000256" key="1">
    <source>
        <dbReference type="SAM" id="MobiDB-lite"/>
    </source>
</evidence>
<dbReference type="KEGG" id="slau:SLA_5899"/>
<name>A0A169P7Q8_STRLU</name>
<organism evidence="2 3">
    <name type="scientific">Streptomyces laurentii</name>
    <dbReference type="NCBI Taxonomy" id="39478"/>
    <lineage>
        <taxon>Bacteria</taxon>
        <taxon>Bacillati</taxon>
        <taxon>Actinomycetota</taxon>
        <taxon>Actinomycetes</taxon>
        <taxon>Kitasatosporales</taxon>
        <taxon>Streptomycetaceae</taxon>
        <taxon>Streptomyces</taxon>
    </lineage>
</organism>
<dbReference type="SUPFAM" id="SSF47240">
    <property type="entry name" value="Ferritin-like"/>
    <property type="match status" value="1"/>
</dbReference>
<dbReference type="AlphaFoldDB" id="A0A169P7Q8"/>
<proteinExistence type="predicted"/>
<feature type="compositionally biased region" description="Low complexity" evidence="1">
    <location>
        <begin position="10"/>
        <end position="19"/>
    </location>
</feature>
<gene>
    <name evidence="2" type="ORF">SLA_5899</name>
</gene>
<dbReference type="InterPro" id="IPR009078">
    <property type="entry name" value="Ferritin-like_SF"/>
</dbReference>
<feature type="region of interest" description="Disordered" evidence="1">
    <location>
        <begin position="1"/>
        <end position="25"/>
    </location>
</feature>
<dbReference type="CDD" id="cd00657">
    <property type="entry name" value="Ferritin_like"/>
    <property type="match status" value="1"/>
</dbReference>
<dbReference type="InterPro" id="IPR012348">
    <property type="entry name" value="RNR-like"/>
</dbReference>
<dbReference type="GO" id="GO:0016491">
    <property type="term" value="F:oxidoreductase activity"/>
    <property type="evidence" value="ECO:0007669"/>
    <property type="project" value="InterPro"/>
</dbReference>
<sequence>MLKNRLTHQAHPAHPAHSAHSAHDDREDYADWVAAFHTERRRRDTLGDPSWEQGSRLPAALVRSIQRFEVGEGGDGAQLLAKARRAGIPGYGEAAALFVAEERNHARMLALLLSAAGAGTLDGHWTDTVFVRLRRTLGLRTEVLVLMVAEVVALRYYRALRDGTDDPLTAEVAGRILADEERHVPFHCRRLRADLGRRPLPARRGTTAVWRGLVAGAALVVAYDHGPALRALGVSRTAFFRDVVRSCGPMAAMMDGRLPVPERGVTFAAPGPGGGQLGYS</sequence>
<evidence type="ECO:0000313" key="2">
    <source>
        <dbReference type="EMBL" id="BAU86768.1"/>
    </source>
</evidence>
<reference evidence="2 3" key="1">
    <citation type="journal article" date="2016" name="Genome Announc.">
        <title>Complete Genome Sequence of Thiostrepton-Producing Streptomyces laurentii ATCC 31255.</title>
        <authorList>
            <person name="Doi K."/>
            <person name="Fujino Y."/>
            <person name="Nagayoshi Y."/>
            <person name="Ohshima T."/>
            <person name="Ogata S."/>
        </authorList>
    </citation>
    <scope>NUCLEOTIDE SEQUENCE [LARGE SCALE GENOMIC DNA]</scope>
    <source>
        <strain evidence="2 3">ATCC 31255</strain>
    </source>
</reference>